<evidence type="ECO:0000313" key="7">
    <source>
        <dbReference type="Proteomes" id="UP000594262"/>
    </source>
</evidence>
<feature type="signal peptide" evidence="4">
    <location>
        <begin position="1"/>
        <end position="25"/>
    </location>
</feature>
<accession>A0A7M6DNZ5</accession>
<comment type="caution">
    <text evidence="2">Lacks conserved residue(s) required for the propagation of feature annotation.</text>
</comment>
<feature type="chain" id="PRO_5029550061" description="FZ domain-containing protein" evidence="4">
    <location>
        <begin position="26"/>
        <end position="718"/>
    </location>
</feature>
<evidence type="ECO:0000256" key="3">
    <source>
        <dbReference type="SAM" id="MobiDB-lite"/>
    </source>
</evidence>
<organism evidence="6 7">
    <name type="scientific">Clytia hemisphaerica</name>
    <dbReference type="NCBI Taxonomy" id="252671"/>
    <lineage>
        <taxon>Eukaryota</taxon>
        <taxon>Metazoa</taxon>
        <taxon>Cnidaria</taxon>
        <taxon>Hydrozoa</taxon>
        <taxon>Hydroidolina</taxon>
        <taxon>Leptothecata</taxon>
        <taxon>Obeliida</taxon>
        <taxon>Clytiidae</taxon>
        <taxon>Clytia</taxon>
    </lineage>
</organism>
<dbReference type="GeneID" id="136816052"/>
<dbReference type="Gene3D" id="1.10.2000.10">
    <property type="entry name" value="Frizzled cysteine-rich domain"/>
    <property type="match status" value="1"/>
</dbReference>
<keyword evidence="7" id="KW-1185">Reference proteome</keyword>
<keyword evidence="1 2" id="KW-1015">Disulfide bond</keyword>
<name>A0A7M6DNZ5_9CNID</name>
<dbReference type="AlphaFoldDB" id="A0A7M6DNZ5"/>
<evidence type="ECO:0000256" key="2">
    <source>
        <dbReference type="PROSITE-ProRule" id="PRU00090"/>
    </source>
</evidence>
<keyword evidence="4" id="KW-0732">Signal</keyword>
<dbReference type="RefSeq" id="XP_066928587.1">
    <property type="nucleotide sequence ID" value="XM_067072486.1"/>
</dbReference>
<dbReference type="Pfam" id="PF01392">
    <property type="entry name" value="Fz"/>
    <property type="match status" value="1"/>
</dbReference>
<evidence type="ECO:0000256" key="4">
    <source>
        <dbReference type="SAM" id="SignalP"/>
    </source>
</evidence>
<protein>
    <recommendedName>
        <fullName evidence="5">FZ domain-containing protein</fullName>
    </recommendedName>
</protein>
<feature type="disulfide bond" evidence="2">
    <location>
        <begin position="27"/>
        <end position="88"/>
    </location>
</feature>
<dbReference type="EnsemblMetazoa" id="CLYHEMT019067.1">
    <property type="protein sequence ID" value="CLYHEMP019067.1"/>
    <property type="gene ID" value="CLYHEMG019067"/>
</dbReference>
<dbReference type="InterPro" id="IPR036790">
    <property type="entry name" value="Frizzled_dom_sf"/>
</dbReference>
<dbReference type="InterPro" id="IPR020067">
    <property type="entry name" value="Frizzled_dom"/>
</dbReference>
<evidence type="ECO:0000256" key="1">
    <source>
        <dbReference type="ARBA" id="ARBA00023157"/>
    </source>
</evidence>
<feature type="disulfide bond" evidence="2">
    <location>
        <begin position="35"/>
        <end position="81"/>
    </location>
</feature>
<reference evidence="6" key="1">
    <citation type="submission" date="2021-01" db="UniProtKB">
        <authorList>
            <consortium name="EnsemblMetazoa"/>
        </authorList>
    </citation>
    <scope>IDENTIFICATION</scope>
</reference>
<sequence>MKIRGTINTLIVVIILTGIIQQTDAVCREYNGNVCSRLGSRNFDIPASMTDDDIDLEINNLISDATNKYSECIAFYRRAVCRIKYGECHHKNYDPSKPLIPLKACRDVCGWATKDSICYHGLNPDSKLKKWLNRLNCNKYPKSFCGDGKFLERDNERIKFNSCIKKYDPKNRKDPVSVGLTPNPIVDKTIMEKTLRKYFPTEMLDDIKCNIITKRRSINSLYDLTKFKYLPNFKHESLNENVKPSLYCISHKGHTKITILSTKEPLYTPDRYLSLENVNYGIITDTKTEESNLVAFGDTSACSNDFFKYNIRTEKTGTTVLKATSLAEDTKWKYIEKFFGFLMVYTGLSRDVLFRKFNVAGLLTLQNMKWTTTWDNGGHRFDILTSDQGKTQMRLPTFGGSFAEINPEDRNVTIQSPEILLGSRKKLFSMYFSLQEFSIVDFLRTQLSPNFGTLADLMEKRGEFEYLKLEMADYFFTTRGDFSNILPTKEAFKLEKNSMILKVREKHDGNYLGICTGKVKVDMKSKKRPSWLDNIKLDLISKVRADAPKNQEFEIKFNLDQENPDCEKETGKWKFLNETINFFKEKARCNCISNYTLAERKVMKNSSKDNPCKVKGDRLVSIKIYKFKDGGRLSFNVTTRNHDYEKIHIFMDIDSSTILYFFEKDNSQAKGEGDDKISSGIDSGVSGEPSSGDHDGDGDDSISGDGCDDKCPNGSETV</sequence>
<dbReference type="PROSITE" id="PS50038">
    <property type="entry name" value="FZ"/>
    <property type="match status" value="1"/>
</dbReference>
<evidence type="ECO:0000259" key="5">
    <source>
        <dbReference type="PROSITE" id="PS50038"/>
    </source>
</evidence>
<dbReference type="Proteomes" id="UP000594262">
    <property type="component" value="Unplaced"/>
</dbReference>
<proteinExistence type="predicted"/>
<feature type="domain" description="FZ" evidence="5">
    <location>
        <begin position="22"/>
        <end position="148"/>
    </location>
</feature>
<feature type="region of interest" description="Disordered" evidence="3">
    <location>
        <begin position="669"/>
        <end position="718"/>
    </location>
</feature>
<evidence type="ECO:0000313" key="6">
    <source>
        <dbReference type="EnsemblMetazoa" id="CLYHEMP019067.1"/>
    </source>
</evidence>